<dbReference type="Gene3D" id="3.40.50.300">
    <property type="entry name" value="P-loop containing nucleotide triphosphate hydrolases"/>
    <property type="match status" value="1"/>
</dbReference>
<dbReference type="AlphaFoldDB" id="A0A292PJ82"/>
<proteinExistence type="predicted"/>
<dbReference type="PANTHER" id="PTHR35205:SF1">
    <property type="entry name" value="ZU5 DOMAIN-CONTAINING PROTEIN"/>
    <property type="match status" value="1"/>
</dbReference>
<accession>A0A292PJ82</accession>
<dbReference type="Pfam" id="PF00931">
    <property type="entry name" value="NB-ARC"/>
    <property type="match status" value="1"/>
</dbReference>
<feature type="domain" description="NB-ARC" evidence="1">
    <location>
        <begin position="86"/>
        <end position="244"/>
    </location>
</feature>
<keyword evidence="3" id="KW-1185">Reference proteome</keyword>
<gene>
    <name evidence="2" type="ORF">GSTUAT00009282001</name>
</gene>
<name>A0A292PJ82_9PEZI</name>
<dbReference type="Proteomes" id="UP001412239">
    <property type="component" value="Unassembled WGS sequence"/>
</dbReference>
<evidence type="ECO:0000313" key="3">
    <source>
        <dbReference type="Proteomes" id="UP001412239"/>
    </source>
</evidence>
<sequence>MDRGIQGNNRGDFSANSGDYNVFGSNNNNNVNTGYQNNFTNNGQVYHQYVLGAGEREHASRPHRIIPYCRNTKFTGREDLIESVTRFSERNGHNRIALHGLGGSGKTQIALEYLYRHASESDCNIFWVHGSGLPKFCEDFRAIAQHVRIAPAGAEIDEEAFLLNIKRWFQGPDSGCWILVIDNADNEEDFIGNSGRISKFVPQGPRGTLIFTTRSLRVASWQGCERIDIGKMEEDEAQALFSKLLGNCDISRDKEKEAMTMILNSIHHIPLAIIGVAAFM</sequence>
<dbReference type="InterPro" id="IPR027417">
    <property type="entry name" value="P-loop_NTPase"/>
</dbReference>
<organism evidence="2 3">
    <name type="scientific">Tuber aestivum</name>
    <name type="common">summer truffle</name>
    <dbReference type="NCBI Taxonomy" id="59557"/>
    <lineage>
        <taxon>Eukaryota</taxon>
        <taxon>Fungi</taxon>
        <taxon>Dikarya</taxon>
        <taxon>Ascomycota</taxon>
        <taxon>Pezizomycotina</taxon>
        <taxon>Pezizomycetes</taxon>
        <taxon>Pezizales</taxon>
        <taxon>Tuberaceae</taxon>
        <taxon>Tuber</taxon>
    </lineage>
</organism>
<protein>
    <recommendedName>
        <fullName evidence="1">NB-ARC domain-containing protein</fullName>
    </recommendedName>
</protein>
<dbReference type="EMBL" id="LN892096">
    <property type="protein sequence ID" value="CUS06658.1"/>
    <property type="molecule type" value="Genomic_DNA"/>
</dbReference>
<dbReference type="SUPFAM" id="SSF52540">
    <property type="entry name" value="P-loop containing nucleoside triphosphate hydrolases"/>
    <property type="match status" value="1"/>
</dbReference>
<feature type="non-terminal residue" evidence="2">
    <location>
        <position position="1"/>
    </location>
</feature>
<dbReference type="PANTHER" id="PTHR35205">
    <property type="entry name" value="NB-ARC AND TPR DOMAIN PROTEIN"/>
    <property type="match status" value="1"/>
</dbReference>
<evidence type="ECO:0000259" key="1">
    <source>
        <dbReference type="Pfam" id="PF00931"/>
    </source>
</evidence>
<reference evidence="2" key="1">
    <citation type="submission" date="2015-10" db="EMBL/GenBank/DDBJ databases">
        <authorList>
            <person name="Regsiter A."/>
            <person name="william w."/>
        </authorList>
    </citation>
    <scope>NUCLEOTIDE SEQUENCE</scope>
    <source>
        <strain evidence="2">Montdore</strain>
    </source>
</reference>
<evidence type="ECO:0000313" key="2">
    <source>
        <dbReference type="EMBL" id="CUS06658.1"/>
    </source>
</evidence>
<dbReference type="InterPro" id="IPR002182">
    <property type="entry name" value="NB-ARC"/>
</dbReference>
<dbReference type="GO" id="GO:0043531">
    <property type="term" value="F:ADP binding"/>
    <property type="evidence" value="ECO:0007669"/>
    <property type="project" value="InterPro"/>
</dbReference>